<evidence type="ECO:0000259" key="1">
    <source>
        <dbReference type="Pfam" id="PF01636"/>
    </source>
</evidence>
<dbReference type="AlphaFoldDB" id="A0AB38YE17"/>
<dbReference type="SUPFAM" id="SSF56112">
    <property type="entry name" value="Protein kinase-like (PK-like)"/>
    <property type="match status" value="1"/>
</dbReference>
<gene>
    <name evidence="2" type="ORF">NFC81_10400</name>
</gene>
<dbReference type="Gene3D" id="3.90.1200.10">
    <property type="match status" value="1"/>
</dbReference>
<dbReference type="InterPro" id="IPR011009">
    <property type="entry name" value="Kinase-like_dom_sf"/>
</dbReference>
<accession>A0AB38YE17</accession>
<reference evidence="2" key="1">
    <citation type="submission" date="2022-07" db="EMBL/GenBank/DDBJ databases">
        <title>Complete genome sequence of Salinispirillum sp. LH10-3-1 capable of multiple carbohydrate inversion isolated from a soda lake.</title>
        <authorList>
            <person name="Liu J."/>
            <person name="Zhai Y."/>
            <person name="Zhang H."/>
            <person name="Yang H."/>
            <person name="Qu J."/>
            <person name="Li J."/>
        </authorList>
    </citation>
    <scope>NUCLEOTIDE SEQUENCE</scope>
    <source>
        <strain evidence="2">LH 10-3-1</strain>
    </source>
</reference>
<sequence length="257" mass="29410">MTPVMHHDDVALNEAVFELVSDIQAVSFLDKGTGHAHWRIQTPTQTLLWRQSLTTLGAPGSRPDRELQVLEAIAGQPWAPRLIANVPNAGMLLPFYDGVHPTPKTLISAPTRSALLGHVSSLWEMPCHIEPYDYEALVHSYLTRTPEPARWQPLADRLIEQAQWPTDTFRLTHHDLHADNLLLYKDRWMILDWEYAGLANPWVDAVMLDRMMTLSAVEKDQLEAVLPDIGMEHPWQGMHEWLDGLDELWHAAWMNKE</sequence>
<organism evidence="2">
    <name type="scientific">Salinispirillum sp. LH 10-3-1</name>
    <dbReference type="NCBI Taxonomy" id="2952525"/>
    <lineage>
        <taxon>Bacteria</taxon>
        <taxon>Pseudomonadati</taxon>
        <taxon>Pseudomonadota</taxon>
        <taxon>Gammaproteobacteria</taxon>
        <taxon>Oceanospirillales</taxon>
        <taxon>Saccharospirillaceae</taxon>
        <taxon>Salinispirillum</taxon>
    </lineage>
</organism>
<protein>
    <submittedName>
        <fullName evidence="2">Phosphotransferase</fullName>
    </submittedName>
</protein>
<dbReference type="InterPro" id="IPR002575">
    <property type="entry name" value="Aminoglycoside_PTrfase"/>
</dbReference>
<proteinExistence type="predicted"/>
<name>A0AB38YE17_9GAMM</name>
<dbReference type="EMBL" id="CP101717">
    <property type="protein sequence ID" value="WLD57135.1"/>
    <property type="molecule type" value="Genomic_DNA"/>
</dbReference>
<feature type="domain" description="Aminoglycoside phosphotransferase" evidence="1">
    <location>
        <begin position="148"/>
        <end position="208"/>
    </location>
</feature>
<evidence type="ECO:0000313" key="2">
    <source>
        <dbReference type="EMBL" id="WLD57135.1"/>
    </source>
</evidence>
<dbReference type="RefSeq" id="WP_304994422.1">
    <property type="nucleotide sequence ID" value="NZ_CP101717.1"/>
</dbReference>
<dbReference type="Pfam" id="PF01636">
    <property type="entry name" value="APH"/>
    <property type="match status" value="1"/>
</dbReference>